<feature type="topological domain" description="Cytoplasmic" evidence="32">
    <location>
        <begin position="707"/>
        <end position="857"/>
    </location>
</feature>
<evidence type="ECO:0000256" key="30">
    <source>
        <dbReference type="ARBA" id="ARBA00023288"/>
    </source>
</evidence>
<comment type="similarity">
    <text evidence="32">Belongs to the HIV-1 env protein family.</text>
</comment>
<dbReference type="Pfam" id="PF00517">
    <property type="entry name" value="GP41"/>
    <property type="match status" value="1"/>
</dbReference>
<comment type="subcellular location">
    <molecule>Transmembrane protein gp41</molecule>
    <subcellularLocation>
        <location evidence="32">Virion membrane</location>
        <topology evidence="32">Single-pass type I membrane protein</topology>
    </subcellularLocation>
    <subcellularLocation>
        <location evidence="32">Host cell membrane</location>
        <topology evidence="32">Single-pass type I membrane protein</topology>
    </subcellularLocation>
    <subcellularLocation>
        <location evidence="32">Host endosome membrane</location>
        <topology evidence="32">Single-pass type I membrane protein</topology>
    </subcellularLocation>
    <text evidence="32">It is probably concentrated at the site of budding and incorporated into the virions possibly by contacts between the cytoplasmic tail of Env and the N-terminus of Gag.</text>
</comment>
<keyword evidence="17 32" id="KW-1161">Viral attachment to host cell</keyword>
<comment type="domain">
    <text evidence="32">The membrane proximal external region (MPER) present in gp41 is a tryptophan-rich region recognized by the antibodies 2F5, Z13, and 4E10. MPER seems to play a role in fusion.</text>
</comment>
<keyword evidence="29 32" id="KW-0899">Viral immunoevasion</keyword>
<evidence type="ECO:0000256" key="15">
    <source>
        <dbReference type="ARBA" id="ARBA00022703"/>
    </source>
</evidence>
<feature type="chain" id="PRO_5042627080" description="Envelope glycoprotein gp160" evidence="32">
    <location>
        <begin position="32"/>
        <end position="857"/>
    </location>
</feature>
<dbReference type="FunFam" id="2.170.40.20:FF:000004">
    <property type="entry name" value="Envelope glycoprotein gp160"/>
    <property type="match status" value="1"/>
</dbReference>
<evidence type="ECO:0000256" key="5">
    <source>
        <dbReference type="ARBA" id="ARBA00004578"/>
    </source>
</evidence>
<dbReference type="FunFam" id="1.10.287.210:FF:000001">
    <property type="entry name" value="Envelope glycoprotein gp160"/>
    <property type="match status" value="1"/>
</dbReference>
<organism evidence="38">
    <name type="scientific">Human immunodeficiency virus type 1</name>
    <name type="common">HIV-1</name>
    <dbReference type="NCBI Taxonomy" id="11676"/>
    <lineage>
        <taxon>Viruses</taxon>
        <taxon>Riboviria</taxon>
        <taxon>Pararnavirae</taxon>
        <taxon>Artverviricota</taxon>
        <taxon>Revtraviricetes</taxon>
        <taxon>Ortervirales</taxon>
        <taxon>Retroviridae</taxon>
        <taxon>Orthoretrovirinae</taxon>
        <taxon>Lentivirus</taxon>
        <taxon>Lentivirus humimdef1</taxon>
    </lineage>
</organism>
<protein>
    <recommendedName>
        <fullName evidence="32">Envelope glycoprotein gp160</fullName>
    </recommendedName>
    <alternativeName>
        <fullName evidence="32">Env polyprotein</fullName>
    </alternativeName>
    <component>
        <recommendedName>
            <fullName evidence="32">Surface protein gp120</fullName>
            <shortName evidence="32">SU</shortName>
        </recommendedName>
        <alternativeName>
            <fullName evidence="32">Glycoprotein 120</fullName>
            <shortName evidence="32">gp120</shortName>
        </alternativeName>
    </component>
    <component>
        <recommendedName>
            <fullName evidence="32">Transmembrane protein gp41</fullName>
            <shortName evidence="32">TM</shortName>
        </recommendedName>
        <alternativeName>
            <fullName evidence="32">Glycoprotein 41</fullName>
            <shortName evidence="32">gp41</shortName>
        </alternativeName>
    </component>
</protein>
<dbReference type="EMBL" id="MG196849">
    <property type="protein sequence ID" value="AUO69887.1"/>
    <property type="molecule type" value="Genomic_RNA"/>
</dbReference>
<sequence>MTVKAIRKNYQPLWIWGIMLLGMLMICNATEQLWVTVYYGVPVWRDANTTLFCASDAKAYDTEAHNVWATHACVPTDPNPQEIKLTNVTEYFNVWKNNMVEQMNEDVINLWDQSLKPCVRLTPLCVTLNCTNVTVNITDTSANNVTNSTIGIEIMKNCSFHINTDRGKKVRKEYALFYSLDVIKDDDDKNNTKYRLVSCNTSAVTQACPKITFEPIPIHYCAPAGFALLKCNDKKFNGSGTCANVSTVQCTHGIRPVVSTQLLLNGSLAEGEVVIRSENFSDNAKTIIVQLNESVVINCIRPNNNTRKSINMGPGRAFYATGDIIGDIRQAHCNLSRAQWNNTLRQIVGKLREQFGNNKTMIFHQSAGGDPEIVMHSFNCGGEFFYCDTASLFNSTWQAKETERNDTGGNDTITLPCRIKQIINMWQAVGKAIYAPPIAGLIRCSSNITGLLLTRDGGNETMTKDNETFRPGGGNMRDNWRSELYKYKVVKVEPLGIAPTKARRRVVQREKRAVTIGAVFLGFLGAAGSTMGAASVTLTVQARQLLSGIVQQQNNLLKAIEAQQHLLQLTVWGIKQLQARVLALEAYLRDQQLLGIWGCSGKLICTTSVPWNTSWSNKSLDAIWHNMTWRQWDKEVHNYTNLIFNLLEDAQNQQEINEQELLKLDEWASLWNWFSISKWLWYIKIFIMIVGGLIGLRIVFTVLSLVNRVRQGYSPLSLQTLLPAPRGPERPDGIEEEGGERDRDRSERLVSGFLPLIWDDLRSLFLFSYHRLRDLLLIVARIVELLGRRGRDILKYWWNLLQYWSQELRNSAISLLNTTAIAVAEGTDRVIEVAQRVFRAFLHIPRRVRQGLERALQ</sequence>
<name>A0A2I6U6L4_HV1</name>
<organismHost>
    <name type="scientific">Homo sapiens</name>
    <name type="common">Human</name>
    <dbReference type="NCBI Taxonomy" id="9606"/>
</organismHost>
<evidence type="ECO:0000256" key="27">
    <source>
        <dbReference type="ARBA" id="ARBA00023157"/>
    </source>
</evidence>
<dbReference type="CDD" id="cd09909">
    <property type="entry name" value="HIV-1-like_HR1-HR2"/>
    <property type="match status" value="1"/>
</dbReference>
<dbReference type="GO" id="GO:0020002">
    <property type="term" value="C:host cell plasma membrane"/>
    <property type="evidence" value="ECO:0007669"/>
    <property type="project" value="UniProtKB-SubCell"/>
</dbReference>
<evidence type="ECO:0000256" key="14">
    <source>
        <dbReference type="ARBA" id="ARBA00022692"/>
    </source>
</evidence>
<keyword evidence="23 32" id="KW-1039">Host endosome</keyword>
<keyword evidence="28 32" id="KW-0325">Glycoprotein</keyword>
<keyword evidence="30 32" id="KW-0449">Lipoprotein</keyword>
<evidence type="ECO:0000256" key="1">
    <source>
        <dbReference type="ARBA" id="ARBA00004402"/>
    </source>
</evidence>
<dbReference type="Pfam" id="PF00516">
    <property type="entry name" value="GP120"/>
    <property type="match status" value="1"/>
</dbReference>
<comment type="caution">
    <text evidence="32 33">Lacks conserved residue(s) required for the propagation of feature annotation.</text>
</comment>
<dbReference type="GO" id="GO:0019064">
    <property type="term" value="P:fusion of virus membrane with host plasma membrane"/>
    <property type="evidence" value="ECO:0007669"/>
    <property type="project" value="UniProtKB-UniRule"/>
</dbReference>
<dbReference type="GO" id="GO:0019082">
    <property type="term" value="P:viral protein processing"/>
    <property type="evidence" value="ECO:0007669"/>
    <property type="project" value="UniProtKB-UniRule"/>
</dbReference>
<evidence type="ECO:0000313" key="37">
    <source>
        <dbReference type="EMBL" id="AUO69887.1"/>
    </source>
</evidence>
<comment type="PTM">
    <text evidence="32">Specific enzymatic cleavages in vivo yield mature proteins. Envelope glycoproteins are synthesized as a inactive precursor that is heavily N-glycosylated and processed likely by host cell furin in the Golgi to yield the mature SU and TM proteins. The cleavage site between SU and TM requires the minimal sequence [KR]-X-[KR]-R. About 2 of the 9 disulfide bonds of gp41 are reduced by P4HB/PDI, following binding to CD4 receptor.</text>
</comment>
<evidence type="ECO:0000256" key="7">
    <source>
        <dbReference type="ARBA" id="ARBA00022506"/>
    </source>
</evidence>
<keyword evidence="24 32" id="KW-0175">Coiled coil</keyword>
<evidence type="ECO:0000256" key="18">
    <source>
        <dbReference type="ARBA" id="ARBA00022844"/>
    </source>
</evidence>
<feature type="domain" description="Human immunodeficiency virus 1 envelope glycoprotein Gp120" evidence="35">
    <location>
        <begin position="33"/>
        <end position="512"/>
    </location>
</feature>
<evidence type="ECO:0000256" key="13">
    <source>
        <dbReference type="ARBA" id="ARBA00022685"/>
    </source>
</evidence>
<evidence type="ECO:0000256" key="32">
    <source>
        <dbReference type="HAMAP-Rule" id="MF_04083"/>
    </source>
</evidence>
<feature type="coiled-coil region" evidence="32">
    <location>
        <begin position="634"/>
        <end position="668"/>
    </location>
</feature>
<evidence type="ECO:0000256" key="25">
    <source>
        <dbReference type="ARBA" id="ARBA00023136"/>
    </source>
</evidence>
<evidence type="ECO:0000256" key="23">
    <source>
        <dbReference type="ARBA" id="ARBA00023046"/>
    </source>
</evidence>
<evidence type="ECO:0000256" key="28">
    <source>
        <dbReference type="ARBA" id="ARBA00023180"/>
    </source>
</evidence>
<feature type="site" description="Cleavage; by host furin" evidence="32">
    <location>
        <begin position="512"/>
        <end position="513"/>
    </location>
</feature>
<feature type="region of interest" description="Fusion peptide" evidence="32">
    <location>
        <begin position="513"/>
        <end position="533"/>
    </location>
</feature>
<feature type="region of interest" description="MPER; binding to GalCer" evidence="32">
    <location>
        <begin position="663"/>
        <end position="684"/>
    </location>
</feature>
<reference evidence="38" key="1">
    <citation type="journal article" date="2017" name="PLoS ONE">
        <title>Sieve analysis of breakthrough HIV-1 sequences in HVTN 505 identifies vaccine pressure targeting the CD4 binding site of Env-gp120.</title>
        <authorList>
            <person name="deCamp A.C."/>
            <person name="Rolland M."/>
            <person name="Edlefsen P.T."/>
            <person name="Sanders-Buell E."/>
            <person name="Hall B."/>
            <person name="Magaret C.A."/>
            <person name="Fiore-Gartland A.J."/>
            <person name="Juraska M."/>
            <person name="Carpp L.N."/>
            <person name="Karuna S.T."/>
            <person name="Bose M."/>
            <person name="LePore S."/>
            <person name="Miller S."/>
            <person name="O'Sullivan A."/>
            <person name="Poltavee K."/>
            <person name="Bai H."/>
            <person name="Dommaraju K."/>
            <person name="Zhao H."/>
            <person name="Wong K."/>
            <person name="Chen L."/>
            <person name="Ahmed H."/>
            <person name="Goodman D."/>
            <person name="Tay M.Z."/>
            <person name="Gottardo R."/>
            <person name="Koup R.A."/>
            <person name="Bailer R."/>
            <person name="Mascola J.R."/>
            <person name="Graham B.S."/>
            <person name="Roederer M."/>
            <person name="O'Connell R.J."/>
            <person name="Michael N.L."/>
            <person name="Robb M.L."/>
            <person name="Adams E."/>
            <person name="D'Souza P."/>
            <person name="Kublin J."/>
            <person name="Corey L."/>
            <person name="Geraghty D.E."/>
            <person name="Frahm N."/>
            <person name="Tomaras G.D."/>
            <person name="McElrath M.J."/>
            <person name="Frenkel L."/>
            <person name="Styrchak S."/>
            <person name="Tovanabutra S."/>
            <person name="Sobieszczyk M.E."/>
            <person name="Hammer S.M."/>
            <person name="Kim J.H."/>
            <person name="Mullins J.I."/>
            <person name="Gilbert P.B."/>
        </authorList>
    </citation>
    <scope>NUCLEOTIDE SEQUENCE</scope>
    <source>
        <strain evidence="38">505_0896a.WG09</strain>
        <strain evidence="37">505_0896a.WG14</strain>
    </source>
</reference>
<evidence type="ECO:0000256" key="12">
    <source>
        <dbReference type="ARBA" id="ARBA00022595"/>
    </source>
</evidence>
<feature type="short sequence motif" description="YXXL motif; contains endocytosis signal" evidence="32">
    <location>
        <begin position="713"/>
        <end position="716"/>
    </location>
</feature>
<dbReference type="HAMAP" id="MF_04083">
    <property type="entry name" value="HIV_ENV"/>
    <property type="match status" value="1"/>
</dbReference>
<evidence type="ECO:0000313" key="38">
    <source>
        <dbReference type="EMBL" id="AUO69930.1"/>
    </source>
</evidence>
<evidence type="ECO:0000256" key="21">
    <source>
        <dbReference type="ARBA" id="ARBA00022890"/>
    </source>
</evidence>
<keyword evidence="8 32" id="KW-1170">Fusion of virus membrane with host endosomal membrane</keyword>
<feature type="chain" id="PRO_5042627079" description="Transmembrane protein gp41" evidence="32">
    <location>
        <begin position="513"/>
        <end position="857"/>
    </location>
</feature>
<keyword evidence="26 32" id="KW-0564">Palmitate</keyword>
<dbReference type="GO" id="GO:0075512">
    <property type="term" value="P:clathrin-dependent endocytosis of virus by host cell"/>
    <property type="evidence" value="ECO:0007669"/>
    <property type="project" value="UniProtKB-UniRule"/>
</dbReference>
<evidence type="ECO:0000256" key="26">
    <source>
        <dbReference type="ARBA" id="ARBA00023139"/>
    </source>
</evidence>
<dbReference type="GO" id="GO:0019062">
    <property type="term" value="P:virion attachment to host cell"/>
    <property type="evidence" value="ECO:0007669"/>
    <property type="project" value="UniProtKB-UniRule"/>
</dbReference>
<evidence type="ECO:0000256" key="8">
    <source>
        <dbReference type="ARBA" id="ARBA00022510"/>
    </source>
</evidence>
<evidence type="ECO:0000256" key="20">
    <source>
        <dbReference type="ARBA" id="ARBA00022879"/>
    </source>
</evidence>
<feature type="disulfide bond" evidence="32">
    <location>
        <begin position="221"/>
        <end position="250"/>
    </location>
</feature>
<comment type="domain">
    <text evidence="32 33">The 17 amino acids long immunosuppressive region is present in many retroviral envelope proteins. Synthetic peptides derived from this relatively conserved sequence inhibit immune function in vitro and in vivo.</text>
</comment>
<feature type="region of interest" description="Immunosuppression" evidence="32">
    <location>
        <begin position="575"/>
        <end position="593"/>
    </location>
</feature>
<dbReference type="Gene3D" id="2.170.40.20">
    <property type="entry name" value="Human immunodeficiency virus 1, Gp160, envelope glycoprotein"/>
    <property type="match status" value="2"/>
</dbReference>
<comment type="domain">
    <text evidence="32">The YXXL motif is involved in determining the exact site of viral release at the surface of infected mononuclear cells and promotes endocytosis. YXXL and di-leucine endocytosis motifs interact directly or indirectly with the clathrin adapter complexes, opperate independently, and their activities are not additive.</text>
</comment>
<dbReference type="GO" id="GO:1903911">
    <property type="term" value="P:positive regulation of receptor clustering"/>
    <property type="evidence" value="ECO:0007669"/>
    <property type="project" value="UniProtKB-UniRule"/>
</dbReference>
<dbReference type="FunFam" id="2.170.40.20:FF:000003">
    <property type="entry name" value="Envelope glycoprotein gp160"/>
    <property type="match status" value="1"/>
</dbReference>
<comment type="PTM">
    <text evidence="32">Palmitoylation of the transmembrane protein and of Env polyprotein (prior to its proteolytic cleavage) is essential for their association with host cell membrane lipid rafts. Palmitoylation is therefore required for envelope trafficking to classical lipid rafts, but not for viral replication.</text>
</comment>
<dbReference type="GO" id="GO:0055036">
    <property type="term" value="C:virion membrane"/>
    <property type="evidence" value="ECO:0007669"/>
    <property type="project" value="UniProtKB-SubCell"/>
</dbReference>
<comment type="miscellaneous">
    <text evidence="32">HIV-1 lineages are divided in three main groups, M (for Major), O (for Outlier), and N (for New, or Non-M, Non-O). The vast majority of strains found worldwide belong to the group M. Group O seems to be endemic to and largely confined to Cameroon and neighboring countries in West Central Africa, where these viruses represent a small minority of HIV-1 strains. The group N is represented by a limited number of isolates from Cameroonian persons. The group M is further subdivided in 9 clades or subtypes (A to D, F to H, J and K).</text>
</comment>
<feature type="domain" description="Retroviral envelope protein GP41-like" evidence="36">
    <location>
        <begin position="531"/>
        <end position="720"/>
    </location>
</feature>
<comment type="miscellaneous">
    <text evidence="32">Inhibitors targeting HIV-1 viral envelope proteins are used as antiretroviral drugs. Attachment of virions to the cell surface via non-specific interactions and CD4 binding can be blocked by inhibitors that include cyanovirin-N, cyclotriazadisulfonamide analogs, PRO 2000, TNX 355 and PRO 542. In addition, BMS 806 can block CD4-induced conformational changes. Env interactions with the coreceptor molecules can be targeted by CCR5 antagonists including SCH-D, maraviroc (UK 427857) and aplaviroc (GW 873140), and the CXCR4 antagonist AMD 070. Fusion of viral and cellular membranes can be inhibited by peptides such as enfuvirtide and tifuvirtide (T 1249). Resistance to inhibitors associated with mutations in Env are observed. Most of the time, single mutations confer only a modest reduction in drug susceptibility. Combination of several mutations is usually required to develop a high-level drug resistance.</text>
</comment>
<dbReference type="InterPro" id="IPR000328">
    <property type="entry name" value="GP41-like"/>
</dbReference>
<keyword evidence="13 32" id="KW-0165">Cleavage on pair of basic residues</keyword>
<proteinExistence type="inferred from homology"/>
<evidence type="ECO:0000256" key="33">
    <source>
        <dbReference type="RuleBase" id="RU363095"/>
    </source>
</evidence>
<keyword evidence="20 32" id="KW-0261">Viral envelope protein</keyword>
<dbReference type="Gene3D" id="1.10.287.210">
    <property type="match status" value="1"/>
</dbReference>
<evidence type="ECO:0000256" key="11">
    <source>
        <dbReference type="ARBA" id="ARBA00022581"/>
    </source>
</evidence>
<comment type="subcellular location">
    <subcellularLocation>
        <location evidence="3">Host cell membrane</location>
        <topology evidence="3">Peripheral membrane protein</topology>
    </subcellularLocation>
    <subcellularLocation>
        <location evidence="1">Host cell membrane</location>
        <topology evidence="1">Single-pass type I membrane protein</topology>
    </subcellularLocation>
    <subcellularLocation>
        <location evidence="2">Host endosome membrane</location>
        <topology evidence="2">Peripheral membrane protein</topology>
    </subcellularLocation>
    <subcellularLocation>
        <location evidence="5">Host endosome membrane</location>
        <topology evidence="5">Single-pass type I membrane protein</topology>
    </subcellularLocation>
    <subcellularLocation>
        <location evidence="6">Virion membrane</location>
        <topology evidence="6">Peripheral membrane protein</topology>
    </subcellularLocation>
    <subcellularLocation>
        <location evidence="4">Virion membrane</location>
        <topology evidence="4">Single-pass type I membrane protein</topology>
    </subcellularLocation>
</comment>
<feature type="region of interest" description="CD4-binding loop" evidence="32">
    <location>
        <begin position="366"/>
        <end position="376"/>
    </location>
</feature>
<accession>A0A2I6U6L4</accession>
<dbReference type="Gene3D" id="1.20.5.490">
    <property type="entry name" value="Single helix bin"/>
    <property type="match status" value="1"/>
</dbReference>
<comment type="function">
    <text evidence="32">Transmembrane protein gp41: Acts as a class I viral fusion protein. Under the current model, the protein has at least 3 conformational states: pre-fusion native state, pre-hairpin intermediate state, and post-fusion hairpin state. During fusion of viral and target intracellular membranes, the coiled coil regions (heptad repeats) assume a trimer-of-hairpins structure, positioning the fusion peptide in close proximity to the C-terminal region of the ectodomain. The formation of this structure appears to drive apposition and subsequent fusion of viral and target cell membranes. Complete fusion occurs in host cell endosomes and is dynamin-dependent, however some lipid transfer might occur at the plasma membrane. The virus undergoes clathrin-dependent internalization long before endosomal fusion, thus minimizing the surface exposure of conserved viral epitopes during fusion and reducing the efficacy of inhibitors targeting these epitopes. Membranes fusion leads to delivery of the nucleocapsid into the cytoplasm.</text>
</comment>
<evidence type="ECO:0000256" key="2">
    <source>
        <dbReference type="ARBA" id="ARBA00004433"/>
    </source>
</evidence>
<evidence type="ECO:0000256" key="9">
    <source>
        <dbReference type="ARBA" id="ARBA00022511"/>
    </source>
</evidence>
<dbReference type="FunFam" id="1.20.5.490:FF:000001">
    <property type="entry name" value="Envelope glycoprotein gp160"/>
    <property type="match status" value="1"/>
</dbReference>
<dbReference type="SUPFAM" id="SSF56502">
    <property type="entry name" value="gp120 core"/>
    <property type="match status" value="1"/>
</dbReference>
<keyword evidence="31 32" id="KW-1160">Virus entry into host cell</keyword>
<evidence type="ECO:0000256" key="29">
    <source>
        <dbReference type="ARBA" id="ARBA00023280"/>
    </source>
</evidence>
<keyword evidence="14 32" id="KW-0812">Transmembrane</keyword>
<evidence type="ECO:0000256" key="4">
    <source>
        <dbReference type="ARBA" id="ARBA00004563"/>
    </source>
</evidence>
<keyword evidence="9 32" id="KW-1032">Host cell membrane</keyword>
<evidence type="ECO:0000256" key="3">
    <source>
        <dbReference type="ARBA" id="ARBA00004505"/>
    </source>
</evidence>
<keyword evidence="22 32" id="KW-1133">Transmembrane helix</keyword>
<dbReference type="GO" id="GO:0005198">
    <property type="term" value="F:structural molecule activity"/>
    <property type="evidence" value="ECO:0007669"/>
    <property type="project" value="UniProtKB-UniRule"/>
</dbReference>
<comment type="domain">
    <text evidence="32">The CD4-binding region is targeted by the antibody b12.</text>
</comment>
<feature type="transmembrane region" description="Helical" evidence="33">
    <location>
        <begin position="513"/>
        <end position="536"/>
    </location>
</feature>
<evidence type="ECO:0000259" key="36">
    <source>
        <dbReference type="Pfam" id="PF00517"/>
    </source>
</evidence>
<feature type="region of interest" description="Disordered" evidence="34">
    <location>
        <begin position="722"/>
        <end position="743"/>
    </location>
</feature>
<dbReference type="SUPFAM" id="SSF58069">
    <property type="entry name" value="Virus ectodomain"/>
    <property type="match status" value="1"/>
</dbReference>
<keyword evidence="7 32" id="KW-1168">Fusion of virus membrane with host membrane</keyword>
<keyword evidence="27 32" id="KW-1015">Disulfide bond</keyword>
<evidence type="ECO:0000256" key="17">
    <source>
        <dbReference type="ARBA" id="ARBA00022804"/>
    </source>
</evidence>
<comment type="PTM">
    <text evidence="32">Highly glycosylated by host. The high number of glycan on the protein is reffered to as 'glycan shield' because it contributes to hide protein sequence from adaptive immune system.</text>
</comment>
<dbReference type="EMBL" id="MG196854">
    <property type="protein sequence ID" value="AUO69930.1"/>
    <property type="molecule type" value="Genomic_RNA"/>
</dbReference>
<evidence type="ECO:0000256" key="22">
    <source>
        <dbReference type="ARBA" id="ARBA00022989"/>
    </source>
</evidence>
<feature type="disulfide bond" evidence="32">
    <location>
        <begin position="231"/>
        <end position="242"/>
    </location>
</feature>
<feature type="transmembrane region" description="Helical" evidence="33">
    <location>
        <begin position="13"/>
        <end position="30"/>
    </location>
</feature>
<dbReference type="GO" id="GO:0019031">
    <property type="term" value="C:viral envelope"/>
    <property type="evidence" value="ECO:0007669"/>
    <property type="project" value="UniProtKB-KW"/>
</dbReference>
<feature type="transmembrane region" description="Helical" evidence="33">
    <location>
        <begin position="679"/>
        <end position="706"/>
    </location>
</feature>
<keyword evidence="19 32" id="KW-1043">Host membrane</keyword>
<comment type="domain">
    <text evidence="32">Some of the most genetically diverse regions of the viral genome are present in Env. They are called variable regions 1 through 5 (V1 through V5). Coreceptor usage of gp120 is determined mainly by the primary structure of the third variable region (V3) in the outer domain of gp120. The sequence of V3 determines which coreceptor, CCR5 and/or CXCR4 (corresponding to R5/macrophage, X4/T cell and R5X4/T cell and macrophage tropism), is used to trigger the fusion potential of the Env complex, and hence which cells the virus can infect. Binding to CCR5 involves a region adjacent in addition to V3.</text>
</comment>
<evidence type="ECO:0000256" key="19">
    <source>
        <dbReference type="ARBA" id="ARBA00022870"/>
    </source>
</evidence>
<evidence type="ECO:0000256" key="6">
    <source>
        <dbReference type="ARBA" id="ARBA00004650"/>
    </source>
</evidence>
<evidence type="ECO:0000256" key="31">
    <source>
        <dbReference type="ARBA" id="ARBA00023296"/>
    </source>
</evidence>
<evidence type="ECO:0000256" key="10">
    <source>
        <dbReference type="ARBA" id="ARBA00022570"/>
    </source>
</evidence>
<comment type="function">
    <text evidence="32">Envelope glycoprotein gp160: Oligomerizes in the host endoplasmic reticulum into predominantly trimers. In a second time, gp160 transits in the host Golgi, where glycosylation is completed. The precursor is then proteolytically cleaved in the trans-Golgi and thereby activated by cellular furin or furin-like proteases to produce gp120 and gp41.</text>
</comment>
<keyword evidence="12 32" id="KW-1162">Viral penetration into host cytoplasm</keyword>
<feature type="disulfide bond" evidence="32">
    <location>
        <begin position="599"/>
        <end position="605"/>
    </location>
</feature>
<keyword evidence="15 32" id="KW-0053">Apoptosis</keyword>
<keyword evidence="18 32" id="KW-0946">Virion</keyword>
<dbReference type="InterPro" id="IPR037527">
    <property type="entry name" value="Gp160"/>
</dbReference>
<comment type="function">
    <text evidence="32">Surface protein gp120: Attaches the virus to the host lymphoid cell by binding to the primary receptor CD4. This interaction induces a structural rearrangement creating a high affinity binding site for a chemokine coreceptor like CXCR4 and/or CCR5. Acts as a ligand for CD209/DC-SIGN and CLEC4M/DC-SIGNR, which are respectively found on dendritic cells (DCs), and on endothelial cells of liver sinusoids and lymph node sinuses. These interactions allow capture of viral particles at mucosal surfaces by these cells and subsequent transmission to permissive cells. HIV subverts the migration properties of dendritic cells to gain access to CD4+ T-cells in lymph nodes. Virus transmission to permissive T-cells occurs either in trans (without DCs infection, through viral capture and transmission), or in cis (following DCs productive infection, through the usual CD4-gp120 interaction), thereby inducing a robust infection. In trans infection, bound virions remain infectious over days and it is proposed that they are not degraded, but protected in non-lysosomal acidic organelles within the DCs close to the cell membrane thus contributing to the viral infectious potential during DCs' migration from the periphery to the lymphoid tissues. On arrival at lymphoid tissues, intact virions recycle back to DCs' cell surface allowing virus transmission to CD4+ T-cells.</text>
</comment>
<dbReference type="GO" id="GO:0052031">
    <property type="term" value="P:symbiont-mediated perturbation of host defense response"/>
    <property type="evidence" value="ECO:0007669"/>
    <property type="project" value="UniProtKB-UniRule"/>
</dbReference>
<keyword evidence="21 32" id="KW-1164">Virus endocytosis by host</keyword>
<evidence type="ECO:0000256" key="34">
    <source>
        <dbReference type="SAM" id="MobiDB-lite"/>
    </source>
</evidence>
<keyword evidence="25 32" id="KW-0472">Membrane</keyword>
<keyword evidence="10 32" id="KW-1165">Clathrin-mediated endocytosis of virus by host</keyword>
<feature type="disulfide bond" evidence="32">
    <location>
        <begin position="53"/>
        <end position="73"/>
    </location>
</feature>
<keyword evidence="11 32" id="KW-0945">Host-virus interaction</keyword>
<gene>
    <name evidence="32 38" type="primary">env</name>
</gene>
<dbReference type="InterPro" id="IPR036377">
    <property type="entry name" value="Gp120_core_sf"/>
</dbReference>
<evidence type="ECO:0000256" key="24">
    <source>
        <dbReference type="ARBA" id="ARBA00023054"/>
    </source>
</evidence>
<dbReference type="GO" id="GO:1903908">
    <property type="term" value="P:positive regulation of plasma membrane raft polarization"/>
    <property type="evidence" value="ECO:0007669"/>
    <property type="project" value="UniProtKB-UniRule"/>
</dbReference>
<comment type="subcellular location">
    <molecule>Surface protein gp120</molecule>
    <subcellularLocation>
        <location evidence="32">Virion membrane</location>
        <topology evidence="32">Peripheral membrane protein</topology>
    </subcellularLocation>
    <subcellularLocation>
        <location evidence="32">Host cell membrane</location>
        <topology evidence="32">Peripheral membrane protein</topology>
    </subcellularLocation>
    <subcellularLocation>
        <location evidence="32">Host endosome membrane</location>
        <topology evidence="32">Single-pass type I membrane protein</topology>
    </subcellularLocation>
    <text evidence="32">The surface protein is not anchored to the viral envelope, but associates with the extravirion surface through its binding to TM. It is probably concentrated at the site of budding and incorporated into the virions possibly by contacts between the cytoplasmic tail of Env and the N-terminus of Gag.</text>
</comment>
<dbReference type="GO" id="GO:0044175">
    <property type="term" value="C:host cell endosome membrane"/>
    <property type="evidence" value="ECO:0007669"/>
    <property type="project" value="UniProtKB-SubCell"/>
</dbReference>
<dbReference type="GO" id="GO:0039654">
    <property type="term" value="P:fusion of virus membrane with host endosome membrane"/>
    <property type="evidence" value="ECO:0007669"/>
    <property type="project" value="UniProtKB-UniRule"/>
</dbReference>
<comment type="subunit">
    <text evidence="32">The mature envelope protein (Env) consists of a homotrimer of non-covalently associated gp120-gp41 heterodimers. The resulting complex protrudes from the virus surface as a spike. There seems to be as few as 10 spikes on the average virion. Surface protein gp120 interacts with host CD4, CCR5 and CXCR4. Gp120 also interacts with the C-type lectins CD209/DC-SIGN and CLEC4M/DC-SIGNR (collectively referred to as DC-SIGN(R)). Gp120 and gp41 interact with GalCer. Gp120 interacts with host ITGA4/ITGB7 complex; on CD4+ T-cells, this interaction results in rapid activation of integrin ITGAL/LFA-1, which facilitates efficient cell-to-cell spreading of HIV-1. Gp120 interacts with cell-associated heparan sulfate; this interaction increases virus infectivity on permissive cells and may be involved in infection of CD4- cells.</text>
</comment>
<keyword evidence="16 32" id="KW-0732">Signal</keyword>
<evidence type="ECO:0000256" key="16">
    <source>
        <dbReference type="ARBA" id="ARBA00022729"/>
    </source>
</evidence>
<dbReference type="GO" id="GO:0016020">
    <property type="term" value="C:membrane"/>
    <property type="evidence" value="ECO:0007669"/>
    <property type="project" value="UniProtKB-UniRule"/>
</dbReference>
<dbReference type="InterPro" id="IPR000777">
    <property type="entry name" value="HIV1_Gp120"/>
</dbReference>
<evidence type="ECO:0000259" key="35">
    <source>
        <dbReference type="Pfam" id="PF00516"/>
    </source>
</evidence>